<dbReference type="GO" id="GO:0003677">
    <property type="term" value="F:DNA binding"/>
    <property type="evidence" value="ECO:0007669"/>
    <property type="project" value="UniProtKB-KW"/>
</dbReference>
<dbReference type="PROSITE" id="PS50943">
    <property type="entry name" value="HTH_CROC1"/>
    <property type="match status" value="1"/>
</dbReference>
<organism evidence="2 3">
    <name type="scientific">Oceanobacillus limi</name>
    <dbReference type="NCBI Taxonomy" id="930131"/>
    <lineage>
        <taxon>Bacteria</taxon>
        <taxon>Bacillati</taxon>
        <taxon>Bacillota</taxon>
        <taxon>Bacilli</taxon>
        <taxon>Bacillales</taxon>
        <taxon>Bacillaceae</taxon>
        <taxon>Oceanobacillus</taxon>
    </lineage>
</organism>
<name>A0A1I0ECZ7_9BACI</name>
<evidence type="ECO:0000313" key="3">
    <source>
        <dbReference type="Proteomes" id="UP000198618"/>
    </source>
</evidence>
<dbReference type="STRING" id="930131.SAMN05216389_11143"/>
<proteinExistence type="predicted"/>
<dbReference type="InterPro" id="IPR010982">
    <property type="entry name" value="Lambda_DNA-bd_dom_sf"/>
</dbReference>
<dbReference type="Pfam" id="PF13443">
    <property type="entry name" value="HTH_26"/>
    <property type="match status" value="1"/>
</dbReference>
<gene>
    <name evidence="2" type="ORF">SAMN05216389_11143</name>
</gene>
<dbReference type="SUPFAM" id="SSF47413">
    <property type="entry name" value="lambda repressor-like DNA-binding domains"/>
    <property type="match status" value="1"/>
</dbReference>
<reference evidence="2 3" key="1">
    <citation type="submission" date="2016-10" db="EMBL/GenBank/DDBJ databases">
        <authorList>
            <person name="de Groot N.N."/>
        </authorList>
    </citation>
    <scope>NUCLEOTIDE SEQUENCE [LARGE SCALE GENOMIC DNA]</scope>
    <source>
        <strain evidence="2 3">IBRC-M 10780</strain>
    </source>
</reference>
<dbReference type="EMBL" id="FOHE01000011">
    <property type="protein sequence ID" value="SET42933.1"/>
    <property type="molecule type" value="Genomic_DNA"/>
</dbReference>
<keyword evidence="3" id="KW-1185">Reference proteome</keyword>
<sequence length="71" mass="8065">MLDDFTIDYSPLMNILYDRNIGLSELGEEVGLSTKTIAKFKKKESLTLTTIGKICVFLDVNIEQVVKIKRI</sequence>
<dbReference type="AlphaFoldDB" id="A0A1I0ECZ7"/>
<dbReference type="Gene3D" id="1.10.260.40">
    <property type="entry name" value="lambda repressor-like DNA-binding domains"/>
    <property type="match status" value="1"/>
</dbReference>
<accession>A0A1I0ECZ7</accession>
<dbReference type="InterPro" id="IPR001387">
    <property type="entry name" value="Cro/C1-type_HTH"/>
</dbReference>
<evidence type="ECO:0000259" key="1">
    <source>
        <dbReference type="PROSITE" id="PS50943"/>
    </source>
</evidence>
<protein>
    <submittedName>
        <fullName evidence="2">DNA-binding transcriptional regulator, XRE family</fullName>
    </submittedName>
</protein>
<keyword evidence="2" id="KW-0238">DNA-binding</keyword>
<dbReference type="Proteomes" id="UP000198618">
    <property type="component" value="Unassembled WGS sequence"/>
</dbReference>
<dbReference type="RefSeq" id="WP_244513521.1">
    <property type="nucleotide sequence ID" value="NZ_FOHE01000011.1"/>
</dbReference>
<evidence type="ECO:0000313" key="2">
    <source>
        <dbReference type="EMBL" id="SET42933.1"/>
    </source>
</evidence>
<feature type="domain" description="HTH cro/C1-type" evidence="1">
    <location>
        <begin position="19"/>
        <end position="65"/>
    </location>
</feature>